<dbReference type="Pfam" id="PF07727">
    <property type="entry name" value="RVT_2"/>
    <property type="match status" value="1"/>
</dbReference>
<organism evidence="6">
    <name type="scientific">Physcomitrium patens</name>
    <name type="common">Spreading-leaved earth moss</name>
    <name type="synonym">Physcomitrella patens</name>
    <dbReference type="NCBI Taxonomy" id="3218"/>
    <lineage>
        <taxon>Eukaryota</taxon>
        <taxon>Viridiplantae</taxon>
        <taxon>Streptophyta</taxon>
        <taxon>Embryophyta</taxon>
        <taxon>Bryophyta</taxon>
        <taxon>Bryophytina</taxon>
        <taxon>Bryopsida</taxon>
        <taxon>Funariidae</taxon>
        <taxon>Funariales</taxon>
        <taxon>Funariaceae</taxon>
        <taxon>Physcomitrium</taxon>
    </lineage>
</organism>
<dbReference type="PROSITE" id="PS50158">
    <property type="entry name" value="ZF_CCHC"/>
    <property type="match status" value="1"/>
</dbReference>
<evidence type="ECO:0000256" key="1">
    <source>
        <dbReference type="ARBA" id="ARBA00022750"/>
    </source>
</evidence>
<dbReference type="PANTHER" id="PTHR11439">
    <property type="entry name" value="GAG-POL-RELATED RETROTRANSPOSON"/>
    <property type="match status" value="1"/>
</dbReference>
<evidence type="ECO:0000256" key="3">
    <source>
        <dbReference type="SAM" id="MobiDB-lite"/>
    </source>
</evidence>
<feature type="compositionally biased region" description="Low complexity" evidence="3">
    <location>
        <begin position="650"/>
        <end position="660"/>
    </location>
</feature>
<keyword evidence="1" id="KW-0064">Aspartyl protease</keyword>
<dbReference type="GO" id="GO:0015074">
    <property type="term" value="P:DNA integration"/>
    <property type="evidence" value="ECO:0007669"/>
    <property type="project" value="InterPro"/>
</dbReference>
<dbReference type="SMART" id="SM00343">
    <property type="entry name" value="ZnF_C2HC"/>
    <property type="match status" value="1"/>
</dbReference>
<keyword evidence="2" id="KW-0479">Metal-binding</keyword>
<dbReference type="Pfam" id="PF22936">
    <property type="entry name" value="Pol_BBD"/>
    <property type="match status" value="1"/>
</dbReference>
<dbReference type="InterPro" id="IPR057670">
    <property type="entry name" value="SH3_retrovirus"/>
</dbReference>
<evidence type="ECO:0000313" key="7">
    <source>
        <dbReference type="EnsemblPlants" id="Pp3c14_23500V3.1"/>
    </source>
</evidence>
<protein>
    <submittedName>
        <fullName evidence="6 7">Uncharacterized protein</fullName>
    </submittedName>
</protein>
<evidence type="ECO:0000313" key="8">
    <source>
        <dbReference type="Proteomes" id="UP000006727"/>
    </source>
</evidence>
<dbReference type="Proteomes" id="UP000006727">
    <property type="component" value="Chromosome 14"/>
</dbReference>
<dbReference type="InterPro" id="IPR043502">
    <property type="entry name" value="DNA/RNA_pol_sf"/>
</dbReference>
<dbReference type="GO" id="GO:0008270">
    <property type="term" value="F:zinc ion binding"/>
    <property type="evidence" value="ECO:0007669"/>
    <property type="project" value="UniProtKB-KW"/>
</dbReference>
<proteinExistence type="predicted"/>
<reference evidence="6 8" key="1">
    <citation type="journal article" date="2008" name="Science">
        <title>The Physcomitrella genome reveals evolutionary insights into the conquest of land by plants.</title>
        <authorList>
            <person name="Rensing S."/>
            <person name="Lang D."/>
            <person name="Zimmer A."/>
            <person name="Terry A."/>
            <person name="Salamov A."/>
            <person name="Shapiro H."/>
            <person name="Nishiyama T."/>
            <person name="Perroud P.-F."/>
            <person name="Lindquist E."/>
            <person name="Kamisugi Y."/>
            <person name="Tanahashi T."/>
            <person name="Sakakibara K."/>
            <person name="Fujita T."/>
            <person name="Oishi K."/>
            <person name="Shin-I T."/>
            <person name="Kuroki Y."/>
            <person name="Toyoda A."/>
            <person name="Suzuki Y."/>
            <person name="Hashimoto A."/>
            <person name="Yamaguchi K."/>
            <person name="Sugano A."/>
            <person name="Kohara Y."/>
            <person name="Fujiyama A."/>
            <person name="Anterola A."/>
            <person name="Aoki S."/>
            <person name="Ashton N."/>
            <person name="Barbazuk W.B."/>
            <person name="Barker E."/>
            <person name="Bennetzen J."/>
            <person name="Bezanilla M."/>
            <person name="Blankenship R."/>
            <person name="Cho S.H."/>
            <person name="Dutcher S."/>
            <person name="Estelle M."/>
            <person name="Fawcett J.A."/>
            <person name="Gundlach H."/>
            <person name="Hanada K."/>
            <person name="Heyl A."/>
            <person name="Hicks K.A."/>
            <person name="Hugh J."/>
            <person name="Lohr M."/>
            <person name="Mayer K."/>
            <person name="Melkozernov A."/>
            <person name="Murata T."/>
            <person name="Nelson D."/>
            <person name="Pils B."/>
            <person name="Prigge M."/>
            <person name="Reiss B."/>
            <person name="Renner T."/>
            <person name="Rombauts S."/>
            <person name="Rushton P."/>
            <person name="Sanderfoot A."/>
            <person name="Schween G."/>
            <person name="Shiu S.-H."/>
            <person name="Stueber K."/>
            <person name="Theodoulou F.L."/>
            <person name="Tu H."/>
            <person name="Van de Peer Y."/>
            <person name="Verrier P.J."/>
            <person name="Waters E."/>
            <person name="Wood A."/>
            <person name="Yang L."/>
            <person name="Cove D."/>
            <person name="Cuming A."/>
            <person name="Hasebe M."/>
            <person name="Lucas S."/>
            <person name="Mishler D.B."/>
            <person name="Reski R."/>
            <person name="Grigoriev I."/>
            <person name="Quatrano R.S."/>
            <person name="Boore J.L."/>
        </authorList>
    </citation>
    <scope>NUCLEOTIDE SEQUENCE [LARGE SCALE GENOMIC DNA]</scope>
    <source>
        <strain evidence="7 8">cv. Gransden 2004</strain>
    </source>
</reference>
<dbReference type="InParanoid" id="A0A2K1JJ05"/>
<name>A0A2K1JJ05_PHYPA</name>
<dbReference type="Gramene" id="Pp3c14_23500V3.1">
    <property type="protein sequence ID" value="Pp3c14_23500V3.1"/>
    <property type="gene ID" value="Pp3c14_23500"/>
</dbReference>
<keyword evidence="1" id="KW-0645">Protease</keyword>
<keyword evidence="2" id="KW-0863">Zinc-finger</keyword>
<evidence type="ECO:0000259" key="4">
    <source>
        <dbReference type="PROSITE" id="PS50158"/>
    </source>
</evidence>
<dbReference type="GO" id="GO:0003676">
    <property type="term" value="F:nucleic acid binding"/>
    <property type="evidence" value="ECO:0007669"/>
    <property type="project" value="InterPro"/>
</dbReference>
<dbReference type="Pfam" id="PF00098">
    <property type="entry name" value="zf-CCHC"/>
    <property type="match status" value="1"/>
</dbReference>
<feature type="region of interest" description="Disordered" evidence="3">
    <location>
        <begin position="640"/>
        <end position="676"/>
    </location>
</feature>
<keyword evidence="1" id="KW-0378">Hydrolase</keyword>
<dbReference type="CDD" id="cd09272">
    <property type="entry name" value="RNase_HI_RT_Ty1"/>
    <property type="match status" value="1"/>
</dbReference>
<dbReference type="InterPro" id="IPR054722">
    <property type="entry name" value="PolX-like_BBD"/>
</dbReference>
<reference evidence="7" key="3">
    <citation type="submission" date="2020-12" db="UniProtKB">
        <authorList>
            <consortium name="EnsemblPlants"/>
        </authorList>
    </citation>
    <scope>IDENTIFICATION</scope>
</reference>
<feature type="domain" description="Integrase catalytic" evidence="5">
    <location>
        <begin position="395"/>
        <end position="564"/>
    </location>
</feature>
<dbReference type="Gene3D" id="3.30.420.10">
    <property type="entry name" value="Ribonuclease H-like superfamily/Ribonuclease H"/>
    <property type="match status" value="1"/>
</dbReference>
<dbReference type="GO" id="GO:0004190">
    <property type="term" value="F:aspartic-type endopeptidase activity"/>
    <property type="evidence" value="ECO:0007669"/>
    <property type="project" value="UniProtKB-KW"/>
</dbReference>
<evidence type="ECO:0000259" key="5">
    <source>
        <dbReference type="PROSITE" id="PS50994"/>
    </source>
</evidence>
<evidence type="ECO:0000313" key="6">
    <source>
        <dbReference type="EMBL" id="PNR41537.1"/>
    </source>
</evidence>
<gene>
    <name evidence="6" type="ORF">PHYPA_018940</name>
</gene>
<accession>A0A2K1JJ05</accession>
<keyword evidence="8" id="KW-1185">Reference proteome</keyword>
<dbReference type="AlphaFoldDB" id="A0A2K1JJ05"/>
<dbReference type="STRING" id="3218.A0A2K1JJ05"/>
<evidence type="ECO:0000256" key="2">
    <source>
        <dbReference type="PROSITE-ProRule" id="PRU00047"/>
    </source>
</evidence>
<dbReference type="EnsemblPlants" id="Pp3c14_23500V3.1">
    <property type="protein sequence ID" value="Pp3c14_23500V3.1"/>
    <property type="gene ID" value="Pp3c14_23500"/>
</dbReference>
<keyword evidence="2" id="KW-0862">Zinc</keyword>
<dbReference type="InterPro" id="IPR012337">
    <property type="entry name" value="RNaseH-like_sf"/>
</dbReference>
<dbReference type="InterPro" id="IPR036397">
    <property type="entry name" value="RNaseH_sf"/>
</dbReference>
<dbReference type="SUPFAM" id="SSF56672">
    <property type="entry name" value="DNA/RNA polymerases"/>
    <property type="match status" value="1"/>
</dbReference>
<dbReference type="SUPFAM" id="SSF57756">
    <property type="entry name" value="Retrovirus zinc finger-like domains"/>
    <property type="match status" value="1"/>
</dbReference>
<dbReference type="PANTHER" id="PTHR11439:SF483">
    <property type="entry name" value="PEPTIDE SYNTHASE GLIP-LIKE, PUTATIVE (AFU_ORTHOLOGUE AFUA_3G12920)-RELATED"/>
    <property type="match status" value="1"/>
</dbReference>
<dbReference type="InterPro" id="IPR001878">
    <property type="entry name" value="Znf_CCHC"/>
</dbReference>
<dbReference type="InterPro" id="IPR013103">
    <property type="entry name" value="RVT_2"/>
</dbReference>
<dbReference type="PROSITE" id="PS50994">
    <property type="entry name" value="INTEGRASE"/>
    <property type="match status" value="1"/>
</dbReference>
<dbReference type="InterPro" id="IPR036875">
    <property type="entry name" value="Znf_CCHC_sf"/>
</dbReference>
<feature type="domain" description="CCHC-type" evidence="4">
    <location>
        <begin position="242"/>
        <end position="255"/>
    </location>
</feature>
<dbReference type="Pfam" id="PF25597">
    <property type="entry name" value="SH3_retrovirus"/>
    <property type="match status" value="1"/>
</dbReference>
<reference evidence="6 8" key="2">
    <citation type="journal article" date="2018" name="Plant J.">
        <title>The Physcomitrella patens chromosome-scale assembly reveals moss genome structure and evolution.</title>
        <authorList>
            <person name="Lang D."/>
            <person name="Ullrich K.K."/>
            <person name="Murat F."/>
            <person name="Fuchs J."/>
            <person name="Jenkins J."/>
            <person name="Haas F.B."/>
            <person name="Piednoel M."/>
            <person name="Gundlach H."/>
            <person name="Van Bel M."/>
            <person name="Meyberg R."/>
            <person name="Vives C."/>
            <person name="Morata J."/>
            <person name="Symeonidi A."/>
            <person name="Hiss M."/>
            <person name="Muchero W."/>
            <person name="Kamisugi Y."/>
            <person name="Saleh O."/>
            <person name="Blanc G."/>
            <person name="Decker E.L."/>
            <person name="van Gessel N."/>
            <person name="Grimwood J."/>
            <person name="Hayes R.D."/>
            <person name="Graham S.W."/>
            <person name="Gunter L.E."/>
            <person name="McDaniel S.F."/>
            <person name="Hoernstein S.N.W."/>
            <person name="Larsson A."/>
            <person name="Li F.W."/>
            <person name="Perroud P.F."/>
            <person name="Phillips J."/>
            <person name="Ranjan P."/>
            <person name="Rokshar D.S."/>
            <person name="Rothfels C.J."/>
            <person name="Schneider L."/>
            <person name="Shu S."/>
            <person name="Stevenson D.W."/>
            <person name="Thummler F."/>
            <person name="Tillich M."/>
            <person name="Villarreal Aguilar J.C."/>
            <person name="Widiez T."/>
            <person name="Wong G.K."/>
            <person name="Wymore A."/>
            <person name="Zhang Y."/>
            <person name="Zimmer A.D."/>
            <person name="Quatrano R.S."/>
            <person name="Mayer K.F.X."/>
            <person name="Goodstein D."/>
            <person name="Casacuberta J.M."/>
            <person name="Vandepoele K."/>
            <person name="Reski R."/>
            <person name="Cuming A.C."/>
            <person name="Tuskan G.A."/>
            <person name="Maumus F."/>
            <person name="Salse J."/>
            <person name="Schmutz J."/>
            <person name="Rensing S.A."/>
        </authorList>
    </citation>
    <scope>NUCLEOTIDE SEQUENCE [LARGE SCALE GENOMIC DNA]</scope>
    <source>
        <strain evidence="7 8">cv. Gransden 2004</strain>
    </source>
</reference>
<dbReference type="InterPro" id="IPR001584">
    <property type="entry name" value="Integrase_cat-core"/>
</dbReference>
<dbReference type="EMBL" id="ABEU02000014">
    <property type="protein sequence ID" value="PNR41537.1"/>
    <property type="molecule type" value="Genomic_DNA"/>
</dbReference>
<dbReference type="SUPFAM" id="SSF53098">
    <property type="entry name" value="Ribonuclease H-like"/>
    <property type="match status" value="1"/>
</dbReference>
<sequence>MGMFWRASEQSVIFNEVVEETPHRQVSIDSEPEATPCEVHSFGIVIEDLLSGKHLLCPTYCQEPYHDFIIFAEVSENTAKPTIEACDRMLLSSSFSFTSYLELRNSGIVKQFLFRACNMCFKQSNLMRKPFNQFPTAKLAVDGLMLSTIGFSSISIVSSSAVCLLHFYSKSATSFTMLLMSKLHNMVMKGGDINTYLSEAMDIRNQLKAFREVVEDKTLNNIVLNGLPRSYEMFRSPRIVVCYTCGNLGHIAKNCSHMKYYPSSNYNKGNYAGVIEWSSHANLTKYQNQHWYMDSRASNHVTRVRAKLQWIEGNSSGHTVKIADNGVHQVGAAGSSIVKIVSSKIKLGNILYVRTLTHSLLLVGSLIDQGHIIVFTNLQCIILNNHKKQIILALGRRDPSNDLCRFTNKSLEAKIWTSSLRRSSAPFKSNKFSRKSCVYFIKNKSETFGKFREFKSRIGSKTCKKILMLQTDMGGKYLLHEVNNFLTNHGIVRQLTMARTPQKNGVSERWNKTLVERARSMLAVYQLLGFLWTKVINIANYLVNISPTRAYHGTTPKQRFLKTKPRVDALAYLHIPKESRSKLDNKTLRCIFVGYDEHSKAYRVFDPVKRKLYISCDVVIDKSQESRKIEAAKQVEFPVAQDLSDNAPPTSSSTNQFSSDSNDDSIGHHNHAQKQRPRSRFIDNYLLTTERIEFEPEIFEQAIQHKGWKTTIDQEVDSITQNQTWHLVDLPARNIIALTPKKQWKLQHLDVKSAFLNGKIDEEVYMTVPPRFQNEMRRGKVYKLEKVLYGLCQAPEPSTAGLMEPSNTNDIIITTKNDIMQTFEITNLGDAKIYLGVELIYDNCAIYFHQRSLVGGLLYATMNRWDIQYAIGCVSRFMSNPQHDHLIAAKNVLRYLKGTMNYKILYPTTNDNRLLVFTHADWAGEIDTRKSMSRILNKLESAPIAWTSKLQPTLLSSNEAEYRVLSEAARNITYFQRLLQELQVKIPGPTPPPLLCDNFSTIMLVKNPIMHQRTKHIELEHHYI</sequence>
<dbReference type="Pfam" id="PF14223">
    <property type="entry name" value="Retrotran_gag_2"/>
    <property type="match status" value="1"/>
</dbReference>